<evidence type="ECO:0000313" key="1">
    <source>
        <dbReference type="Proteomes" id="UP000887578"/>
    </source>
</evidence>
<dbReference type="WBParaSite" id="PDA_v2.g5863.t1">
    <property type="protein sequence ID" value="PDA_v2.g5863.t1"/>
    <property type="gene ID" value="PDA_v2.g5863"/>
</dbReference>
<reference evidence="2" key="1">
    <citation type="submission" date="2022-11" db="UniProtKB">
        <authorList>
            <consortium name="WormBaseParasite"/>
        </authorList>
    </citation>
    <scope>IDENTIFICATION</scope>
</reference>
<name>A0A914R341_9BILA</name>
<keyword evidence="1" id="KW-1185">Reference proteome</keyword>
<protein>
    <submittedName>
        <fullName evidence="2">F-box domain-containing protein</fullName>
    </submittedName>
</protein>
<dbReference type="AlphaFoldDB" id="A0A914R341"/>
<evidence type="ECO:0000313" key="2">
    <source>
        <dbReference type="WBParaSite" id="PDA_v2.g5863.t1"/>
    </source>
</evidence>
<organism evidence="1 2">
    <name type="scientific">Panagrolaimus davidi</name>
    <dbReference type="NCBI Taxonomy" id="227884"/>
    <lineage>
        <taxon>Eukaryota</taxon>
        <taxon>Metazoa</taxon>
        <taxon>Ecdysozoa</taxon>
        <taxon>Nematoda</taxon>
        <taxon>Chromadorea</taxon>
        <taxon>Rhabditida</taxon>
        <taxon>Tylenchina</taxon>
        <taxon>Panagrolaimomorpha</taxon>
        <taxon>Panagrolaimoidea</taxon>
        <taxon>Panagrolaimidae</taxon>
        <taxon>Panagrolaimus</taxon>
    </lineage>
</organism>
<sequence length="209" mass="24685">MFIEEFPFLKLPYLCQQRFSQLLNLQTALNLSKCNHSSNFLIQKSVGKIGKLLISDLFKPSKTNSIIRIENGTDIYDFSCYGITISLFNRVFTNESFESLPKWNYSMDVKICVKWILEPAFIKLIETNICRFKFRGMCIFETGFEKFDKILYYLSKIKDVDVTFESCLSYIQYYEHRDRFIRSVEEKFPKFLFISNGMDLIIQTTTVSK</sequence>
<dbReference type="Proteomes" id="UP000887578">
    <property type="component" value="Unplaced"/>
</dbReference>
<accession>A0A914R341</accession>
<proteinExistence type="predicted"/>